<keyword evidence="3" id="KW-0804">Transcription</keyword>
<feature type="domain" description="HTH lacI-type" evidence="4">
    <location>
        <begin position="5"/>
        <end position="58"/>
    </location>
</feature>
<dbReference type="PRINTS" id="PR00036">
    <property type="entry name" value="HTHLACI"/>
</dbReference>
<dbReference type="PROSITE" id="PS50932">
    <property type="entry name" value="HTH_LACI_2"/>
    <property type="match status" value="1"/>
</dbReference>
<dbReference type="Pfam" id="PF00356">
    <property type="entry name" value="LacI"/>
    <property type="match status" value="1"/>
</dbReference>
<feature type="domain" description="HTH cro/C1-type" evidence="5">
    <location>
        <begin position="6"/>
        <end position="28"/>
    </location>
</feature>
<dbReference type="PANTHER" id="PTHR30146">
    <property type="entry name" value="LACI-RELATED TRANSCRIPTIONAL REPRESSOR"/>
    <property type="match status" value="1"/>
</dbReference>
<proteinExistence type="predicted"/>
<reference evidence="6" key="1">
    <citation type="submission" date="2019-11" db="EMBL/GenBank/DDBJ databases">
        <authorList>
            <person name="Feng L."/>
        </authorList>
    </citation>
    <scope>NUCLEOTIDE SEQUENCE</scope>
    <source>
        <strain evidence="6">AvaginalisLFYP127</strain>
    </source>
</reference>
<evidence type="ECO:0000259" key="4">
    <source>
        <dbReference type="PROSITE" id="PS50932"/>
    </source>
</evidence>
<dbReference type="PROSITE" id="PS00356">
    <property type="entry name" value="HTH_LACI_1"/>
    <property type="match status" value="1"/>
</dbReference>
<dbReference type="InterPro" id="IPR001387">
    <property type="entry name" value="Cro/C1-type_HTH"/>
</dbReference>
<organism evidence="6">
    <name type="scientific">Anaerococcus vaginalis</name>
    <dbReference type="NCBI Taxonomy" id="33037"/>
    <lineage>
        <taxon>Bacteria</taxon>
        <taxon>Bacillati</taxon>
        <taxon>Bacillota</taxon>
        <taxon>Tissierellia</taxon>
        <taxon>Tissierellales</taxon>
        <taxon>Peptoniphilaceae</taxon>
        <taxon>Anaerococcus</taxon>
    </lineage>
</organism>
<evidence type="ECO:0000256" key="1">
    <source>
        <dbReference type="ARBA" id="ARBA00023015"/>
    </source>
</evidence>
<protein>
    <submittedName>
        <fullName evidence="6">Ribose operon repressor</fullName>
    </submittedName>
</protein>
<dbReference type="CDD" id="cd01392">
    <property type="entry name" value="HTH_LacI"/>
    <property type="match status" value="1"/>
</dbReference>
<dbReference type="InterPro" id="IPR001761">
    <property type="entry name" value="Peripla_BP/Lac1_sug-bd_dom"/>
</dbReference>
<dbReference type="Gene3D" id="1.10.260.40">
    <property type="entry name" value="lambda repressor-like DNA-binding domains"/>
    <property type="match status" value="1"/>
</dbReference>
<dbReference type="PANTHER" id="PTHR30146:SF154">
    <property type="entry name" value="TRANSCRIPTION REGULATOR, MEMBER OF GALR FAMILY"/>
    <property type="match status" value="1"/>
</dbReference>
<name>A0A6N2UCI2_9FIRM</name>
<dbReference type="GO" id="GO:0003700">
    <property type="term" value="F:DNA-binding transcription factor activity"/>
    <property type="evidence" value="ECO:0007669"/>
    <property type="project" value="TreeGrafter"/>
</dbReference>
<evidence type="ECO:0000256" key="2">
    <source>
        <dbReference type="ARBA" id="ARBA00023125"/>
    </source>
</evidence>
<dbReference type="GO" id="GO:0000976">
    <property type="term" value="F:transcription cis-regulatory region binding"/>
    <property type="evidence" value="ECO:0007669"/>
    <property type="project" value="TreeGrafter"/>
</dbReference>
<dbReference type="Gene3D" id="3.40.50.2300">
    <property type="match status" value="2"/>
</dbReference>
<dbReference type="RefSeq" id="WP_421721515.1">
    <property type="nucleotide sequence ID" value="NZ_CACRSW010000030.1"/>
</dbReference>
<dbReference type="SUPFAM" id="SSF53822">
    <property type="entry name" value="Periplasmic binding protein-like I"/>
    <property type="match status" value="1"/>
</dbReference>
<dbReference type="EMBL" id="CACRSW010000030">
    <property type="protein sequence ID" value="VYT15117.1"/>
    <property type="molecule type" value="Genomic_DNA"/>
</dbReference>
<dbReference type="InterPro" id="IPR028082">
    <property type="entry name" value="Peripla_BP_I"/>
</dbReference>
<dbReference type="SUPFAM" id="SSF47413">
    <property type="entry name" value="lambda repressor-like DNA-binding domains"/>
    <property type="match status" value="1"/>
</dbReference>
<keyword evidence="2" id="KW-0238">DNA-binding</keyword>
<dbReference type="CDD" id="cd01542">
    <property type="entry name" value="PBP1_TreR-like"/>
    <property type="match status" value="1"/>
</dbReference>
<dbReference type="PROSITE" id="PS50943">
    <property type="entry name" value="HTH_CROC1"/>
    <property type="match status" value="1"/>
</dbReference>
<keyword evidence="1" id="KW-0805">Transcription regulation</keyword>
<evidence type="ECO:0000256" key="3">
    <source>
        <dbReference type="ARBA" id="ARBA00023163"/>
    </source>
</evidence>
<dbReference type="InterPro" id="IPR000843">
    <property type="entry name" value="HTH_LacI"/>
</dbReference>
<dbReference type="SMART" id="SM00354">
    <property type="entry name" value="HTH_LACI"/>
    <property type="match status" value="1"/>
</dbReference>
<evidence type="ECO:0000259" key="5">
    <source>
        <dbReference type="PROSITE" id="PS50943"/>
    </source>
</evidence>
<accession>A0A6N2UCI2</accession>
<dbReference type="Pfam" id="PF00532">
    <property type="entry name" value="Peripla_BP_1"/>
    <property type="match status" value="1"/>
</dbReference>
<dbReference type="InterPro" id="IPR010982">
    <property type="entry name" value="Lambda_DNA-bd_dom_sf"/>
</dbReference>
<evidence type="ECO:0000313" key="6">
    <source>
        <dbReference type="EMBL" id="VYT15117.1"/>
    </source>
</evidence>
<gene>
    <name evidence="6" type="primary">rbsR</name>
    <name evidence="6" type="ORF">AVLFYP127_01038</name>
</gene>
<sequence length="255" mass="28687">MKNAPTINDVARIAGVSKSTVSRYLNGKPLKEITSIKIKKAIEETNYQANMFARLSAKKSFIIGIVVPGFDSTVNPRILTYVDRYLRNKNYTPLIINTEDDMDFEVKSIENLSSMKVDGIIVVASYITDKHKEVVKNISTPVIFLGREFKEGISIVDDNYRAGYEFGKYVGKAGIKSVTCLWVDEKDIQVGKIRKKGVVDGLKEEGVKNISEKITDFSYYTSYKKAMEILKDDKRPQAIMCATDRIAHGVYKACI</sequence>
<dbReference type="AlphaFoldDB" id="A0A6N2UCI2"/>